<feature type="region of interest" description="Disordered" evidence="1">
    <location>
        <begin position="1"/>
        <end position="30"/>
    </location>
</feature>
<name>A0A822XBN7_NELNU</name>
<protein>
    <submittedName>
        <fullName evidence="2">Uncharacterized protein</fullName>
    </submittedName>
</protein>
<dbReference type="EMBL" id="DUZY01000001">
    <property type="protein sequence ID" value="DAD17760.1"/>
    <property type="molecule type" value="Genomic_DNA"/>
</dbReference>
<dbReference type="Proteomes" id="UP000607653">
    <property type="component" value="Unassembled WGS sequence"/>
</dbReference>
<proteinExistence type="predicted"/>
<evidence type="ECO:0000313" key="2">
    <source>
        <dbReference type="EMBL" id="DAD17760.1"/>
    </source>
</evidence>
<feature type="compositionally biased region" description="Basic and acidic residues" evidence="1">
    <location>
        <begin position="1"/>
        <end position="13"/>
    </location>
</feature>
<dbReference type="AlphaFoldDB" id="A0A822XBN7"/>
<sequence>MEGAKSSEQREALPRYSPIQEADADAQEPSPTINVVAVCKGAVKSLVVSNDQLFSAAPTRTARSVWRIYNEETHQGKYRYRRVESSESPTFSLCTFAAASFESRATNSLDPGKIESEAIENPFALAGEKFSPKLNWSTEPT</sequence>
<gene>
    <name evidence="2" type="ORF">HUJ06_019223</name>
</gene>
<keyword evidence="3" id="KW-1185">Reference proteome</keyword>
<reference evidence="2 3" key="1">
    <citation type="journal article" date="2020" name="Mol. Biol. Evol.">
        <title>Distinct Expression and Methylation Patterns for Genes with Different Fates following a Single Whole-Genome Duplication in Flowering Plants.</title>
        <authorList>
            <person name="Shi T."/>
            <person name="Rahmani R.S."/>
            <person name="Gugger P.F."/>
            <person name="Wang M."/>
            <person name="Li H."/>
            <person name="Zhang Y."/>
            <person name="Li Z."/>
            <person name="Wang Q."/>
            <person name="Van de Peer Y."/>
            <person name="Marchal K."/>
            <person name="Chen J."/>
        </authorList>
    </citation>
    <scope>NUCLEOTIDE SEQUENCE [LARGE SCALE GENOMIC DNA]</scope>
    <source>
        <tissue evidence="2">Leaf</tissue>
    </source>
</reference>
<evidence type="ECO:0000256" key="1">
    <source>
        <dbReference type="SAM" id="MobiDB-lite"/>
    </source>
</evidence>
<evidence type="ECO:0000313" key="3">
    <source>
        <dbReference type="Proteomes" id="UP000607653"/>
    </source>
</evidence>
<accession>A0A822XBN7</accession>
<organism evidence="2 3">
    <name type="scientific">Nelumbo nucifera</name>
    <name type="common">Sacred lotus</name>
    <dbReference type="NCBI Taxonomy" id="4432"/>
    <lineage>
        <taxon>Eukaryota</taxon>
        <taxon>Viridiplantae</taxon>
        <taxon>Streptophyta</taxon>
        <taxon>Embryophyta</taxon>
        <taxon>Tracheophyta</taxon>
        <taxon>Spermatophyta</taxon>
        <taxon>Magnoliopsida</taxon>
        <taxon>Proteales</taxon>
        <taxon>Nelumbonaceae</taxon>
        <taxon>Nelumbo</taxon>
    </lineage>
</organism>
<comment type="caution">
    <text evidence="2">The sequence shown here is derived from an EMBL/GenBank/DDBJ whole genome shotgun (WGS) entry which is preliminary data.</text>
</comment>